<evidence type="ECO:0000313" key="2">
    <source>
        <dbReference type="EMBL" id="KAH0820489.1"/>
    </source>
</evidence>
<dbReference type="AlphaFoldDB" id="A0A8J6HTS4"/>
<gene>
    <name evidence="2" type="ORF">GEV33_002302</name>
</gene>
<feature type="region of interest" description="Disordered" evidence="1">
    <location>
        <begin position="63"/>
        <end position="85"/>
    </location>
</feature>
<dbReference type="EMBL" id="JABDTM020011774">
    <property type="protein sequence ID" value="KAH0820489.1"/>
    <property type="molecule type" value="Genomic_DNA"/>
</dbReference>
<organism evidence="2 3">
    <name type="scientific">Tenebrio molitor</name>
    <name type="common">Yellow mealworm beetle</name>
    <dbReference type="NCBI Taxonomy" id="7067"/>
    <lineage>
        <taxon>Eukaryota</taxon>
        <taxon>Metazoa</taxon>
        <taxon>Ecdysozoa</taxon>
        <taxon>Arthropoda</taxon>
        <taxon>Hexapoda</taxon>
        <taxon>Insecta</taxon>
        <taxon>Pterygota</taxon>
        <taxon>Neoptera</taxon>
        <taxon>Endopterygota</taxon>
        <taxon>Coleoptera</taxon>
        <taxon>Polyphaga</taxon>
        <taxon>Cucujiformia</taxon>
        <taxon>Tenebrionidae</taxon>
        <taxon>Tenebrio</taxon>
    </lineage>
</organism>
<reference evidence="2" key="1">
    <citation type="journal article" date="2020" name="J Insects Food Feed">
        <title>The yellow mealworm (Tenebrio molitor) genome: a resource for the emerging insects as food and feed industry.</title>
        <authorList>
            <person name="Eriksson T."/>
            <person name="Andere A."/>
            <person name="Kelstrup H."/>
            <person name="Emery V."/>
            <person name="Picard C."/>
        </authorList>
    </citation>
    <scope>NUCLEOTIDE SEQUENCE</scope>
    <source>
        <strain evidence="2">Stoneville</strain>
        <tissue evidence="2">Whole head</tissue>
    </source>
</reference>
<evidence type="ECO:0000256" key="1">
    <source>
        <dbReference type="SAM" id="MobiDB-lite"/>
    </source>
</evidence>
<feature type="compositionally biased region" description="Polar residues" evidence="1">
    <location>
        <begin position="163"/>
        <end position="174"/>
    </location>
</feature>
<reference evidence="2" key="2">
    <citation type="submission" date="2021-08" db="EMBL/GenBank/DDBJ databases">
        <authorList>
            <person name="Eriksson T."/>
        </authorList>
    </citation>
    <scope>NUCLEOTIDE SEQUENCE</scope>
    <source>
        <strain evidence="2">Stoneville</strain>
        <tissue evidence="2">Whole head</tissue>
    </source>
</reference>
<comment type="caution">
    <text evidence="2">The sequence shown here is derived from an EMBL/GenBank/DDBJ whole genome shotgun (WGS) entry which is preliminary data.</text>
</comment>
<keyword evidence="3" id="KW-1185">Reference proteome</keyword>
<feature type="compositionally biased region" description="Basic and acidic residues" evidence="1">
    <location>
        <begin position="63"/>
        <end position="74"/>
    </location>
</feature>
<protein>
    <submittedName>
        <fullName evidence="2">Uncharacterized protein</fullName>
    </submittedName>
</protein>
<name>A0A8J6HTS4_TENMO</name>
<feature type="region of interest" description="Disordered" evidence="1">
    <location>
        <begin position="113"/>
        <end position="200"/>
    </location>
</feature>
<proteinExistence type="predicted"/>
<evidence type="ECO:0000313" key="3">
    <source>
        <dbReference type="Proteomes" id="UP000719412"/>
    </source>
</evidence>
<dbReference type="Proteomes" id="UP000719412">
    <property type="component" value="Unassembled WGS sequence"/>
</dbReference>
<sequence>MKFPRAADDTCTSFGATAKQTVRYDIRERSDLSLLRRPSASCGVLCSAVLVPLRPLLTPVEMKKKEGQKNRELDGSAGTGPAKEENTIKVTYDGKTVTYSVGVRSFFWGDEKPKKVRDSQDPEIPIELEFQKVRYPARNEEPRNSSDGHRRLRENPENRCDPQKQTLTRSSPSHGTFAKEEEWHRNANLSPCPKKSNQSR</sequence>
<accession>A0A8J6HTS4</accession>
<feature type="compositionally biased region" description="Basic and acidic residues" evidence="1">
    <location>
        <begin position="129"/>
        <end position="162"/>
    </location>
</feature>